<dbReference type="InterPro" id="IPR006015">
    <property type="entry name" value="Universal_stress_UspA"/>
</dbReference>
<dbReference type="CDD" id="cd00293">
    <property type="entry name" value="USP-like"/>
    <property type="match status" value="1"/>
</dbReference>
<comment type="similarity">
    <text evidence="1">Belongs to the universal stress protein A family.</text>
</comment>
<reference evidence="4" key="1">
    <citation type="submission" date="2016-04" db="EMBL/GenBank/DDBJ databases">
        <authorList>
            <person name="Chen L."/>
            <person name="Zhuang W."/>
            <person name="Wang G."/>
        </authorList>
    </citation>
    <scope>NUCLEOTIDE SEQUENCE [LARGE SCALE GENOMIC DNA]</scope>
    <source>
        <strain evidence="4">17621</strain>
    </source>
</reference>
<dbReference type="PANTHER" id="PTHR46268">
    <property type="entry name" value="STRESS RESPONSE PROTEIN NHAX"/>
    <property type="match status" value="1"/>
</dbReference>
<evidence type="ECO:0000313" key="4">
    <source>
        <dbReference type="Proteomes" id="UP000192610"/>
    </source>
</evidence>
<sequence length="271" mass="30406">MTNILIPTDYSEASFNALETAIVIAKRNNASLILLHIDEAGYLPEDTYTIKNASQIGHAIADNIKQRHGIPTTVLFKEGFIAPTIVRLAFEIKPDLIVMGAYGASGHRDFFIGSNSYYTIKNASCPVLIVPEGKRWHDFNTVLFPLRPALGALKKYQFINDLVLKIYPHSNFELFGISTDRKEQDVKQVAEIGNELKKSWNHSLQYEVSYNHGRNIGEEVLDKADKSKADLIVVSSTVDVATKQFFIGPFSQRIINHARIPVLCVFRTPDN</sequence>
<accession>A0A1V9EJ41</accession>
<dbReference type="PANTHER" id="PTHR46268:SF6">
    <property type="entry name" value="UNIVERSAL STRESS PROTEIN UP12"/>
    <property type="match status" value="1"/>
</dbReference>
<dbReference type="Proteomes" id="UP000192610">
    <property type="component" value="Unassembled WGS sequence"/>
</dbReference>
<keyword evidence="4" id="KW-1185">Reference proteome</keyword>
<name>A0A1V9EJ41_9BACT</name>
<dbReference type="AlphaFoldDB" id="A0A1V9EJ41"/>
<dbReference type="STRING" id="354355.SAMN05660816_04621"/>
<dbReference type="Pfam" id="PF00582">
    <property type="entry name" value="Usp"/>
    <property type="match status" value="2"/>
</dbReference>
<comment type="caution">
    <text evidence="3">The sequence shown here is derived from an EMBL/GenBank/DDBJ whole genome shotgun (WGS) entry which is preliminary data.</text>
</comment>
<dbReference type="RefSeq" id="WP_081202056.1">
    <property type="nucleotide sequence ID" value="NZ_FOCZ01000009.1"/>
</dbReference>
<dbReference type="SUPFAM" id="SSF52402">
    <property type="entry name" value="Adenine nucleotide alpha hydrolases-like"/>
    <property type="match status" value="2"/>
</dbReference>
<evidence type="ECO:0000313" key="3">
    <source>
        <dbReference type="EMBL" id="OQP46140.1"/>
    </source>
</evidence>
<dbReference type="Gene3D" id="3.40.50.620">
    <property type="entry name" value="HUPs"/>
    <property type="match status" value="2"/>
</dbReference>
<protein>
    <recommendedName>
        <fullName evidence="2">UspA domain-containing protein</fullName>
    </recommendedName>
</protein>
<evidence type="ECO:0000256" key="1">
    <source>
        <dbReference type="ARBA" id="ARBA00008791"/>
    </source>
</evidence>
<evidence type="ECO:0000259" key="2">
    <source>
        <dbReference type="Pfam" id="PF00582"/>
    </source>
</evidence>
<dbReference type="PRINTS" id="PR01438">
    <property type="entry name" value="UNVRSLSTRESS"/>
</dbReference>
<proteinExistence type="inferred from homology"/>
<feature type="domain" description="UspA" evidence="2">
    <location>
        <begin position="2"/>
        <end position="131"/>
    </location>
</feature>
<organism evidence="3 4">
    <name type="scientific">Niastella yeongjuensis</name>
    <dbReference type="NCBI Taxonomy" id="354355"/>
    <lineage>
        <taxon>Bacteria</taxon>
        <taxon>Pseudomonadati</taxon>
        <taxon>Bacteroidota</taxon>
        <taxon>Chitinophagia</taxon>
        <taxon>Chitinophagales</taxon>
        <taxon>Chitinophagaceae</taxon>
        <taxon>Niastella</taxon>
    </lineage>
</organism>
<gene>
    <name evidence="3" type="ORF">A4H97_31700</name>
</gene>
<dbReference type="OrthoDB" id="9788959at2"/>
<dbReference type="EMBL" id="LVXG01000025">
    <property type="protein sequence ID" value="OQP46140.1"/>
    <property type="molecule type" value="Genomic_DNA"/>
</dbReference>
<dbReference type="InterPro" id="IPR014729">
    <property type="entry name" value="Rossmann-like_a/b/a_fold"/>
</dbReference>
<feature type="domain" description="UspA" evidence="2">
    <location>
        <begin position="196"/>
        <end position="265"/>
    </location>
</feature>
<dbReference type="InterPro" id="IPR006016">
    <property type="entry name" value="UspA"/>
</dbReference>